<evidence type="ECO:0000313" key="2">
    <source>
        <dbReference type="Proteomes" id="UP000001876"/>
    </source>
</evidence>
<dbReference type="Proteomes" id="UP000001876">
    <property type="component" value="Unassembled WGS sequence"/>
</dbReference>
<evidence type="ECO:0000313" key="1">
    <source>
        <dbReference type="EMBL" id="EEH58028.1"/>
    </source>
</evidence>
<name>C1MQ74_MICPC</name>
<accession>C1MQ74</accession>
<dbReference type="RefSeq" id="XP_003058077.1">
    <property type="nucleotide sequence ID" value="XM_003058031.1"/>
</dbReference>
<sequence length="153" mass="17274">MTTTVEGVTNLPSPEKVEATNLLRLDEAYQGRAMFVKVKCVDGEAPSQLSHHPELRFRFPPRVRDEPPVIFNGVSIQVRGFFFRSVREISLSRRRVVYTSSPSRHIASLSERVAPSLLHASAGDGRRGNTHAPRPRRVLREHGRDLRLSLRAV</sequence>
<dbReference type="EMBL" id="GG663738">
    <property type="protein sequence ID" value="EEH58028.1"/>
    <property type="molecule type" value="Genomic_DNA"/>
</dbReference>
<dbReference type="GeneID" id="9683147"/>
<reference evidence="1 2" key="1">
    <citation type="journal article" date="2009" name="Science">
        <title>Green evolution and dynamic adaptations revealed by genomes of the marine picoeukaryotes Micromonas.</title>
        <authorList>
            <person name="Worden A.Z."/>
            <person name="Lee J.H."/>
            <person name="Mock T."/>
            <person name="Rouze P."/>
            <person name="Simmons M.P."/>
            <person name="Aerts A.L."/>
            <person name="Allen A.E."/>
            <person name="Cuvelier M.L."/>
            <person name="Derelle E."/>
            <person name="Everett M.V."/>
            <person name="Foulon E."/>
            <person name="Grimwood J."/>
            <person name="Gundlach H."/>
            <person name="Henrissat B."/>
            <person name="Napoli C."/>
            <person name="McDonald S.M."/>
            <person name="Parker M.S."/>
            <person name="Rombauts S."/>
            <person name="Salamov A."/>
            <person name="Von Dassow P."/>
            <person name="Badger J.H."/>
            <person name="Coutinho P.M."/>
            <person name="Demir E."/>
            <person name="Dubchak I."/>
            <person name="Gentemann C."/>
            <person name="Eikrem W."/>
            <person name="Gready J.E."/>
            <person name="John U."/>
            <person name="Lanier W."/>
            <person name="Lindquist E.A."/>
            <person name="Lucas S."/>
            <person name="Mayer K.F."/>
            <person name="Moreau H."/>
            <person name="Not F."/>
            <person name="Otillar R."/>
            <person name="Panaud O."/>
            <person name="Pangilinan J."/>
            <person name="Paulsen I."/>
            <person name="Piegu B."/>
            <person name="Poliakov A."/>
            <person name="Robbens S."/>
            <person name="Schmutz J."/>
            <person name="Toulza E."/>
            <person name="Wyss T."/>
            <person name="Zelensky A."/>
            <person name="Zhou K."/>
            <person name="Armbrust E.V."/>
            <person name="Bhattacharya D."/>
            <person name="Goodenough U.W."/>
            <person name="Van de Peer Y."/>
            <person name="Grigoriev I.V."/>
        </authorList>
    </citation>
    <scope>NUCLEOTIDE SEQUENCE [LARGE SCALE GENOMIC DNA]</scope>
    <source>
        <strain evidence="1 2">CCMP1545</strain>
    </source>
</reference>
<keyword evidence="2" id="KW-1185">Reference proteome</keyword>
<organism evidence="2">
    <name type="scientific">Micromonas pusilla (strain CCMP1545)</name>
    <name type="common">Picoplanktonic green alga</name>
    <dbReference type="NCBI Taxonomy" id="564608"/>
    <lineage>
        <taxon>Eukaryota</taxon>
        <taxon>Viridiplantae</taxon>
        <taxon>Chlorophyta</taxon>
        <taxon>Mamiellophyceae</taxon>
        <taxon>Mamiellales</taxon>
        <taxon>Mamiellaceae</taxon>
        <taxon>Micromonas</taxon>
    </lineage>
</organism>
<dbReference type="KEGG" id="mpp:MICPUCDRAFT_67281"/>
<protein>
    <submittedName>
        <fullName evidence="1">Predicted protein</fullName>
    </submittedName>
</protein>
<dbReference type="AlphaFoldDB" id="C1MQ74"/>
<dbReference type="OrthoDB" id="10632503at2759"/>
<proteinExistence type="predicted"/>
<gene>
    <name evidence="1" type="ORF">MICPUCDRAFT_67281</name>
</gene>